<evidence type="ECO:0000256" key="9">
    <source>
        <dbReference type="SAM" id="SignalP"/>
    </source>
</evidence>
<dbReference type="GO" id="GO:0016042">
    <property type="term" value="P:lipid catabolic process"/>
    <property type="evidence" value="ECO:0007669"/>
    <property type="project" value="TreeGrafter"/>
</dbReference>
<dbReference type="SUPFAM" id="SSF53474">
    <property type="entry name" value="alpha/beta-Hydrolases"/>
    <property type="match status" value="1"/>
</dbReference>
<comment type="catalytic activity">
    <reaction evidence="1">
        <text>a 1,2-diacyl-sn-glycero-3-phosphocholine + H2O = a 2-acyl-sn-glycero-3-phosphocholine + a fatty acid + H(+)</text>
        <dbReference type="Rhea" id="RHEA:18689"/>
        <dbReference type="ChEBI" id="CHEBI:15377"/>
        <dbReference type="ChEBI" id="CHEBI:15378"/>
        <dbReference type="ChEBI" id="CHEBI:28868"/>
        <dbReference type="ChEBI" id="CHEBI:57643"/>
        <dbReference type="ChEBI" id="CHEBI:57875"/>
        <dbReference type="EC" id="3.1.1.32"/>
    </reaction>
</comment>
<evidence type="ECO:0000256" key="1">
    <source>
        <dbReference type="ARBA" id="ARBA00000111"/>
    </source>
</evidence>
<accession>A0AAJ7J3Q1</accession>
<evidence type="ECO:0000259" key="10">
    <source>
        <dbReference type="Pfam" id="PF00151"/>
    </source>
</evidence>
<evidence type="ECO:0000256" key="7">
    <source>
        <dbReference type="ARBA" id="ARBA00023157"/>
    </source>
</evidence>
<evidence type="ECO:0000313" key="11">
    <source>
        <dbReference type="Proteomes" id="UP000694925"/>
    </source>
</evidence>
<dbReference type="EC" id="3.1.1.32" evidence="4"/>
<dbReference type="InterPro" id="IPR013818">
    <property type="entry name" value="Lipase"/>
</dbReference>
<dbReference type="PANTHER" id="PTHR11610:SF185">
    <property type="entry name" value="LD47264P"/>
    <property type="match status" value="1"/>
</dbReference>
<feature type="non-terminal residue" evidence="12">
    <location>
        <position position="336"/>
    </location>
</feature>
<protein>
    <recommendedName>
        <fullName evidence="4">phospholipase A1</fullName>
        <ecNumber evidence="4">3.1.1.32</ecNumber>
    </recommendedName>
</protein>
<dbReference type="Gene3D" id="3.40.50.1820">
    <property type="entry name" value="alpha/beta hydrolase"/>
    <property type="match status" value="1"/>
</dbReference>
<dbReference type="GO" id="GO:0005615">
    <property type="term" value="C:extracellular space"/>
    <property type="evidence" value="ECO:0007669"/>
    <property type="project" value="TreeGrafter"/>
</dbReference>
<evidence type="ECO:0000313" key="12">
    <source>
        <dbReference type="RefSeq" id="XP_017884087.2"/>
    </source>
</evidence>
<keyword evidence="6" id="KW-0378">Hydrolase</keyword>
<dbReference type="PANTHER" id="PTHR11610">
    <property type="entry name" value="LIPASE"/>
    <property type="match status" value="1"/>
</dbReference>
<evidence type="ECO:0000256" key="3">
    <source>
        <dbReference type="ARBA" id="ARBA00010701"/>
    </source>
</evidence>
<dbReference type="GO" id="GO:0008970">
    <property type="term" value="F:phospholipase A1 activity"/>
    <property type="evidence" value="ECO:0007669"/>
    <property type="project" value="UniProtKB-EC"/>
</dbReference>
<sequence>MFVNGTMLILAYTANMMATLAEKNASLALDNSVQKINVSTTTLSPEEQENQLDLEDQWHMWRCFEPYGCFYIGSPWSGENRPVSTFPARPDEINPRYVFYSRDNEDQPHELKIDKHETIRQAPFRKKADLYLIIHGFLDNGDKTWVMRTMKELLQREDCNVVIVNWIGGAGPPYTQAVANTRLVGAMTARLAYQLIKVGDIDPMKMHCIGHSLGAHTCGYVGYTLRQKYEHSLGRITGLDPAEPHFSNTSTMVRLDPTDAVFVTAIHTDGSPFISGGLGITQPVAHIDFYPNGGRNQPGCNEGVLNSITLERGSFFRGELSFSFHASFVFSNNCIN</sequence>
<reference evidence="12" key="1">
    <citation type="submission" date="2025-08" db="UniProtKB">
        <authorList>
            <consortium name="RefSeq"/>
        </authorList>
    </citation>
    <scope>IDENTIFICATION</scope>
    <source>
        <tissue evidence="12">Whole body</tissue>
    </source>
</reference>
<evidence type="ECO:0000256" key="2">
    <source>
        <dbReference type="ARBA" id="ARBA00004613"/>
    </source>
</evidence>
<feature type="domain" description="Lipase" evidence="10">
    <location>
        <begin position="63"/>
        <end position="313"/>
    </location>
</feature>
<dbReference type="GO" id="GO:0004806">
    <property type="term" value="F:triacylglycerol lipase activity"/>
    <property type="evidence" value="ECO:0007669"/>
    <property type="project" value="InterPro"/>
</dbReference>
<feature type="signal peptide" evidence="9">
    <location>
        <begin position="1"/>
        <end position="21"/>
    </location>
</feature>
<dbReference type="KEGG" id="ccal:108627390"/>
<dbReference type="AlphaFoldDB" id="A0AAJ7J3Q1"/>
<comment type="subcellular location">
    <subcellularLocation>
        <location evidence="2">Secreted</location>
    </subcellularLocation>
</comment>
<dbReference type="PRINTS" id="PR00821">
    <property type="entry name" value="TAGLIPASE"/>
</dbReference>
<dbReference type="InterPro" id="IPR029058">
    <property type="entry name" value="AB_hydrolase_fold"/>
</dbReference>
<evidence type="ECO:0000256" key="8">
    <source>
        <dbReference type="RuleBase" id="RU004262"/>
    </source>
</evidence>
<gene>
    <name evidence="12" type="primary">LOC108627390</name>
</gene>
<keyword evidence="7" id="KW-1015">Disulfide bond</keyword>
<keyword evidence="11" id="KW-1185">Reference proteome</keyword>
<keyword evidence="9" id="KW-0732">Signal</keyword>
<dbReference type="Proteomes" id="UP000694925">
    <property type="component" value="Unplaced"/>
</dbReference>
<dbReference type="PRINTS" id="PR00823">
    <property type="entry name" value="PANCLIPASE"/>
</dbReference>
<dbReference type="InterPro" id="IPR000734">
    <property type="entry name" value="TAG_lipase"/>
</dbReference>
<dbReference type="Pfam" id="PF00151">
    <property type="entry name" value="Lipase"/>
    <property type="match status" value="1"/>
</dbReference>
<evidence type="ECO:0000256" key="4">
    <source>
        <dbReference type="ARBA" id="ARBA00013179"/>
    </source>
</evidence>
<feature type="chain" id="PRO_5042466107" description="phospholipase A1" evidence="9">
    <location>
        <begin position="22"/>
        <end position="336"/>
    </location>
</feature>
<comment type="similarity">
    <text evidence="3 8">Belongs to the AB hydrolase superfamily. Lipase family.</text>
</comment>
<evidence type="ECO:0000256" key="6">
    <source>
        <dbReference type="ARBA" id="ARBA00022801"/>
    </source>
</evidence>
<evidence type="ECO:0000256" key="5">
    <source>
        <dbReference type="ARBA" id="ARBA00022525"/>
    </source>
</evidence>
<dbReference type="GeneID" id="108627390"/>
<proteinExistence type="inferred from homology"/>
<keyword evidence="5" id="KW-0964">Secreted</keyword>
<organism evidence="11 12">
    <name type="scientific">Ceratina calcarata</name>
    <dbReference type="NCBI Taxonomy" id="156304"/>
    <lineage>
        <taxon>Eukaryota</taxon>
        <taxon>Metazoa</taxon>
        <taxon>Ecdysozoa</taxon>
        <taxon>Arthropoda</taxon>
        <taxon>Hexapoda</taxon>
        <taxon>Insecta</taxon>
        <taxon>Pterygota</taxon>
        <taxon>Neoptera</taxon>
        <taxon>Endopterygota</taxon>
        <taxon>Hymenoptera</taxon>
        <taxon>Apocrita</taxon>
        <taxon>Aculeata</taxon>
        <taxon>Apoidea</taxon>
        <taxon>Anthophila</taxon>
        <taxon>Apidae</taxon>
        <taxon>Ceratina</taxon>
        <taxon>Zadontomerus</taxon>
    </lineage>
</organism>
<dbReference type="RefSeq" id="XP_017884087.2">
    <property type="nucleotide sequence ID" value="XM_018028598.2"/>
</dbReference>
<name>A0AAJ7J3Q1_9HYME</name>
<dbReference type="InterPro" id="IPR002331">
    <property type="entry name" value="Lipase_panc"/>
</dbReference>